<reference evidence="2" key="1">
    <citation type="submission" date="2006-10" db="EMBL/GenBank/DDBJ databases">
        <title>Complete sequence of Solibacter usitatus Ellin6076.</title>
        <authorList>
            <consortium name="US DOE Joint Genome Institute"/>
            <person name="Copeland A."/>
            <person name="Lucas S."/>
            <person name="Lapidus A."/>
            <person name="Barry K."/>
            <person name="Detter J.C."/>
            <person name="Glavina del Rio T."/>
            <person name="Hammon N."/>
            <person name="Israni S."/>
            <person name="Dalin E."/>
            <person name="Tice H."/>
            <person name="Pitluck S."/>
            <person name="Thompson L.S."/>
            <person name="Brettin T."/>
            <person name="Bruce D."/>
            <person name="Han C."/>
            <person name="Tapia R."/>
            <person name="Gilna P."/>
            <person name="Schmutz J."/>
            <person name="Larimer F."/>
            <person name="Land M."/>
            <person name="Hauser L."/>
            <person name="Kyrpides N."/>
            <person name="Mikhailova N."/>
            <person name="Janssen P.H."/>
            <person name="Kuske C.R."/>
            <person name="Richardson P."/>
        </authorList>
    </citation>
    <scope>NUCLEOTIDE SEQUENCE</scope>
    <source>
        <strain evidence="2">Ellin6076</strain>
    </source>
</reference>
<proteinExistence type="predicted"/>
<evidence type="ECO:0000313" key="2">
    <source>
        <dbReference type="EMBL" id="ABJ84857.1"/>
    </source>
</evidence>
<dbReference type="InParanoid" id="Q01ZQ8"/>
<dbReference type="OrthoDB" id="123109at2"/>
<dbReference type="EMBL" id="CP000473">
    <property type="protein sequence ID" value="ABJ84857.1"/>
    <property type="molecule type" value="Genomic_DNA"/>
</dbReference>
<dbReference type="Gene3D" id="3.10.450.50">
    <property type="match status" value="1"/>
</dbReference>
<dbReference type="InterPro" id="IPR027843">
    <property type="entry name" value="DUF4440"/>
</dbReference>
<dbReference type="SUPFAM" id="SSF54427">
    <property type="entry name" value="NTF2-like"/>
    <property type="match status" value="1"/>
</dbReference>
<dbReference type="HOGENOM" id="CLU_141608_2_0_0"/>
<name>Q01ZQ8_SOLUE</name>
<dbReference type="eggNOG" id="COG4319">
    <property type="taxonomic scope" value="Bacteria"/>
</dbReference>
<protein>
    <recommendedName>
        <fullName evidence="1">DUF4440 domain-containing protein</fullName>
    </recommendedName>
</protein>
<dbReference type="AlphaFoldDB" id="Q01ZQ8"/>
<feature type="domain" description="DUF4440" evidence="1">
    <location>
        <begin position="7"/>
        <end position="113"/>
    </location>
</feature>
<dbReference type="InterPro" id="IPR032710">
    <property type="entry name" value="NTF2-like_dom_sf"/>
</dbReference>
<dbReference type="Pfam" id="PF14534">
    <property type="entry name" value="DUF4440"/>
    <property type="match status" value="1"/>
</dbReference>
<organism evidence="2">
    <name type="scientific">Solibacter usitatus (strain Ellin6076)</name>
    <dbReference type="NCBI Taxonomy" id="234267"/>
    <lineage>
        <taxon>Bacteria</taxon>
        <taxon>Pseudomonadati</taxon>
        <taxon>Acidobacteriota</taxon>
        <taxon>Terriglobia</taxon>
        <taxon>Bryobacterales</taxon>
        <taxon>Solibacteraceae</taxon>
        <taxon>Candidatus Solibacter</taxon>
    </lineage>
</organism>
<gene>
    <name evidence="2" type="ordered locus">Acid_3889</name>
</gene>
<evidence type="ECO:0000259" key="1">
    <source>
        <dbReference type="Pfam" id="PF14534"/>
    </source>
</evidence>
<dbReference type="STRING" id="234267.Acid_3889"/>
<dbReference type="KEGG" id="sus:Acid_3889"/>
<accession>Q01ZQ8</accession>
<sequence length="122" mass="13342">MSIDDEILACESALVNAQLTSDVAVLDRLLDDQLVFTAIDGTLASKADDLSLHRSGRLRITKMDPLDRQLLHLGGTSVVSVRMDAEAVMDGAPVTATLRYTRVWHKRSDGWRLVAGHMSTVP</sequence>